<name>A0A0A1UEK9_ENTIV</name>
<sequence>MSKTQQANNVIWYQNEIHISRKRGSHIITKEVVGCVEKELKNIKIGLCNVFLMHTSASLSINENYDPTVRIDIENSFNKMVPDGAQRYEHCLEGDDDAPAHIKSIMLGCSLNIPIQNGDLCLGTWQGIYLNEHRDNGGSRTIVVTINGTNK</sequence>
<dbReference type="VEuPathDB" id="AmoebaDB:EIN_250220"/>
<dbReference type="GeneID" id="14893925"/>
<keyword evidence="3" id="KW-1185">Reference proteome</keyword>
<dbReference type="SUPFAM" id="SSF111038">
    <property type="entry name" value="YjbQ-like"/>
    <property type="match status" value="1"/>
</dbReference>
<dbReference type="RefSeq" id="XP_004261699.1">
    <property type="nucleotide sequence ID" value="XM_004261651.1"/>
</dbReference>
<dbReference type="OrthoDB" id="10255963at2759"/>
<proteinExistence type="inferred from homology"/>
<dbReference type="AlphaFoldDB" id="A0A0A1UEK9"/>
<dbReference type="KEGG" id="eiv:EIN_250220"/>
<evidence type="ECO:0008006" key="4">
    <source>
        <dbReference type="Google" id="ProtNLM"/>
    </source>
</evidence>
<organism evidence="2 3">
    <name type="scientific">Entamoeba invadens IP1</name>
    <dbReference type="NCBI Taxonomy" id="370355"/>
    <lineage>
        <taxon>Eukaryota</taxon>
        <taxon>Amoebozoa</taxon>
        <taxon>Evosea</taxon>
        <taxon>Archamoebae</taxon>
        <taxon>Mastigamoebida</taxon>
        <taxon>Entamoebidae</taxon>
        <taxon>Entamoeba</taxon>
    </lineage>
</organism>
<protein>
    <recommendedName>
        <fullName evidence="4">Secondary thiamine-phosphate synthase enzyme</fullName>
    </recommendedName>
</protein>
<accession>A0A0A1UEK9</accession>
<dbReference type="PIRSF" id="PIRSF004681">
    <property type="entry name" value="UCP004681"/>
    <property type="match status" value="1"/>
</dbReference>
<dbReference type="OMA" id="TWQGIFF"/>
<comment type="similarity">
    <text evidence="1">Belongs to the UPF0047 family.</text>
</comment>
<dbReference type="NCBIfam" id="TIGR00149">
    <property type="entry name" value="TIGR00149_YjbQ"/>
    <property type="match status" value="1"/>
</dbReference>
<gene>
    <name evidence="2" type="ORF">EIN_250220</name>
</gene>
<dbReference type="Proteomes" id="UP000014680">
    <property type="component" value="Unassembled WGS sequence"/>
</dbReference>
<evidence type="ECO:0000256" key="1">
    <source>
        <dbReference type="ARBA" id="ARBA00005534"/>
    </source>
</evidence>
<reference evidence="2 3" key="1">
    <citation type="submission" date="2012-10" db="EMBL/GenBank/DDBJ databases">
        <authorList>
            <person name="Zafar N."/>
            <person name="Inman J."/>
            <person name="Hall N."/>
            <person name="Lorenzi H."/>
            <person name="Caler E."/>
        </authorList>
    </citation>
    <scope>NUCLEOTIDE SEQUENCE [LARGE SCALE GENOMIC DNA]</scope>
    <source>
        <strain evidence="2 3">IP1</strain>
    </source>
</reference>
<dbReference type="InterPro" id="IPR035917">
    <property type="entry name" value="YjbQ-like_sf"/>
</dbReference>
<dbReference type="PANTHER" id="PTHR30615:SF8">
    <property type="entry name" value="UPF0047 PROTEIN C4A8.02C"/>
    <property type="match status" value="1"/>
</dbReference>
<dbReference type="PANTHER" id="PTHR30615">
    <property type="entry name" value="UNCHARACTERIZED PROTEIN YJBQ-RELATED"/>
    <property type="match status" value="1"/>
</dbReference>
<evidence type="ECO:0000313" key="2">
    <source>
        <dbReference type="EMBL" id="ELP94928.1"/>
    </source>
</evidence>
<evidence type="ECO:0000313" key="3">
    <source>
        <dbReference type="Proteomes" id="UP000014680"/>
    </source>
</evidence>
<dbReference type="PROSITE" id="PS01314">
    <property type="entry name" value="UPF0047"/>
    <property type="match status" value="1"/>
</dbReference>
<dbReference type="EMBL" id="KB206169">
    <property type="protein sequence ID" value="ELP94928.1"/>
    <property type="molecule type" value="Genomic_DNA"/>
</dbReference>
<dbReference type="Pfam" id="PF01894">
    <property type="entry name" value="YjbQ"/>
    <property type="match status" value="1"/>
</dbReference>
<dbReference type="InterPro" id="IPR001602">
    <property type="entry name" value="UPF0047_YjbQ-like"/>
</dbReference>
<dbReference type="Gene3D" id="2.60.120.460">
    <property type="entry name" value="YjbQ-like"/>
    <property type="match status" value="1"/>
</dbReference>